<evidence type="ECO:0000313" key="1">
    <source>
        <dbReference type="EMBL" id="SDX85456.1"/>
    </source>
</evidence>
<dbReference type="Proteomes" id="UP000199118">
    <property type="component" value="Unassembled WGS sequence"/>
</dbReference>
<dbReference type="AlphaFoldDB" id="A0A1H3F3A3"/>
<sequence>MTTGNAAPELTPELTPALVRAHALQVARRCLRIGWFVNALNPLLVTTPRPVEAIAALLDAIVAEGWQIRQSLWPEAEGSANRAAALRGLLRVKDEGFTTLRKGLAADTAHVDLRLDGFGKTLPGPLKVYDAAQHDRARAAGTVPPHFFIIRENRYVYMEMDINVQALCAEIDDLILRVQGLDKGAKKAVEEMHDSFSYAARKPKR</sequence>
<name>A0A1H3F3A3_9RHOB</name>
<dbReference type="EMBL" id="FNMZ01000011">
    <property type="protein sequence ID" value="SDX85456.1"/>
    <property type="molecule type" value="Genomic_DNA"/>
</dbReference>
<proteinExistence type="predicted"/>
<protein>
    <submittedName>
        <fullName evidence="1">Uncharacterized protein</fullName>
    </submittedName>
</protein>
<accession>A0A1H3F3A3</accession>
<dbReference type="RefSeq" id="WP_092685047.1">
    <property type="nucleotide sequence ID" value="NZ_FNMZ01000011.1"/>
</dbReference>
<gene>
    <name evidence="1" type="ORF">SAMN05444336_111109</name>
</gene>
<keyword evidence="2" id="KW-1185">Reference proteome</keyword>
<organism evidence="1 2">
    <name type="scientific">Albimonas donghaensis</name>
    <dbReference type="NCBI Taxonomy" id="356660"/>
    <lineage>
        <taxon>Bacteria</taxon>
        <taxon>Pseudomonadati</taxon>
        <taxon>Pseudomonadota</taxon>
        <taxon>Alphaproteobacteria</taxon>
        <taxon>Rhodobacterales</taxon>
        <taxon>Paracoccaceae</taxon>
        <taxon>Albimonas</taxon>
    </lineage>
</organism>
<dbReference type="STRING" id="356660.SAMN05444336_111109"/>
<evidence type="ECO:0000313" key="2">
    <source>
        <dbReference type="Proteomes" id="UP000199118"/>
    </source>
</evidence>
<reference evidence="1 2" key="1">
    <citation type="submission" date="2016-10" db="EMBL/GenBank/DDBJ databases">
        <authorList>
            <person name="de Groot N.N."/>
        </authorList>
    </citation>
    <scope>NUCLEOTIDE SEQUENCE [LARGE SCALE GENOMIC DNA]</scope>
    <source>
        <strain evidence="1 2">DSM 17890</strain>
    </source>
</reference>